<name>A0AA86NHU5_9EUKA</name>
<dbReference type="AlphaFoldDB" id="A0AA86NHU5"/>
<feature type="transmembrane region" description="Helical" evidence="1">
    <location>
        <begin position="40"/>
        <end position="61"/>
    </location>
</feature>
<protein>
    <submittedName>
        <fullName evidence="3">Hypothetical_protein</fullName>
    </submittedName>
</protein>
<feature type="transmembrane region" description="Helical" evidence="1">
    <location>
        <begin position="77"/>
        <end position="99"/>
    </location>
</feature>
<dbReference type="EMBL" id="CAXDID020000008">
    <property type="protein sequence ID" value="CAL5977976.1"/>
    <property type="molecule type" value="Genomic_DNA"/>
</dbReference>
<proteinExistence type="predicted"/>
<evidence type="ECO:0000313" key="3">
    <source>
        <dbReference type="EMBL" id="CAL5977976.1"/>
    </source>
</evidence>
<reference evidence="2" key="1">
    <citation type="submission" date="2023-06" db="EMBL/GenBank/DDBJ databases">
        <authorList>
            <person name="Kurt Z."/>
        </authorList>
    </citation>
    <scope>NUCLEOTIDE SEQUENCE</scope>
</reference>
<reference evidence="3 4" key="2">
    <citation type="submission" date="2024-07" db="EMBL/GenBank/DDBJ databases">
        <authorList>
            <person name="Akdeniz Z."/>
        </authorList>
    </citation>
    <scope>NUCLEOTIDE SEQUENCE [LARGE SCALE GENOMIC DNA]</scope>
</reference>
<dbReference type="EMBL" id="CATOUU010000171">
    <property type="protein sequence ID" value="CAI9919353.1"/>
    <property type="molecule type" value="Genomic_DNA"/>
</dbReference>
<keyword evidence="1" id="KW-0472">Membrane</keyword>
<keyword evidence="4" id="KW-1185">Reference proteome</keyword>
<evidence type="ECO:0000313" key="4">
    <source>
        <dbReference type="Proteomes" id="UP001642409"/>
    </source>
</evidence>
<sequence length="292" mass="33852">MFQDFMFPCPFMLQIFGICEHQDIFARQTGILLATDMYSFIRRCVVALQTGAVSIFFSLLFTQDQEATINPLKQWHCFIYGCCMLFTATIFTNHIGYAISQLQLKSSNNKITAFQVSLAEKEQYFHKSFLQVRGDYSHEMNQYSEFLRGFIFAGYGNIPGCGPLLQNIAQFMGATCLASNGVWKFNINHLLNLFQFIFITTAVYWALKIDQGTQNFLWWFSAYIVLQMFCNWKDVVEDFDYTLTLAYLLDNKCKRNVRNEAQKEENKIENSSNIFQTVNNQQAKQNVQASNI</sequence>
<accession>A0AA86NHU5</accession>
<feature type="transmembrane region" description="Helical" evidence="1">
    <location>
        <begin position="189"/>
        <end position="207"/>
    </location>
</feature>
<dbReference type="Proteomes" id="UP001642409">
    <property type="component" value="Unassembled WGS sequence"/>
</dbReference>
<organism evidence="2">
    <name type="scientific">Hexamita inflata</name>
    <dbReference type="NCBI Taxonomy" id="28002"/>
    <lineage>
        <taxon>Eukaryota</taxon>
        <taxon>Metamonada</taxon>
        <taxon>Diplomonadida</taxon>
        <taxon>Hexamitidae</taxon>
        <taxon>Hexamitinae</taxon>
        <taxon>Hexamita</taxon>
    </lineage>
</organism>
<gene>
    <name evidence="3" type="ORF">HINF_LOCUS4568</name>
    <name evidence="2" type="ORF">HINF_LOCUS6998</name>
</gene>
<keyword evidence="1" id="KW-0812">Transmembrane</keyword>
<comment type="caution">
    <text evidence="2">The sequence shown here is derived from an EMBL/GenBank/DDBJ whole genome shotgun (WGS) entry which is preliminary data.</text>
</comment>
<evidence type="ECO:0000256" key="1">
    <source>
        <dbReference type="SAM" id="Phobius"/>
    </source>
</evidence>
<keyword evidence="1" id="KW-1133">Transmembrane helix</keyword>
<evidence type="ECO:0000313" key="2">
    <source>
        <dbReference type="EMBL" id="CAI9919353.1"/>
    </source>
</evidence>